<evidence type="ECO:0000313" key="1">
    <source>
        <dbReference type="EMBL" id="SDA97742.1"/>
    </source>
</evidence>
<name>A0A1G5ZSZ3_9BACT</name>
<organism evidence="1 2">
    <name type="scientific">Algoriphagus alkaliphilus</name>
    <dbReference type="NCBI Taxonomy" id="279824"/>
    <lineage>
        <taxon>Bacteria</taxon>
        <taxon>Pseudomonadati</taxon>
        <taxon>Bacteroidota</taxon>
        <taxon>Cytophagia</taxon>
        <taxon>Cytophagales</taxon>
        <taxon>Cyclobacteriaceae</taxon>
        <taxon>Algoriphagus</taxon>
    </lineage>
</organism>
<dbReference type="InterPro" id="IPR009241">
    <property type="entry name" value="HigB-like"/>
</dbReference>
<evidence type="ECO:0000313" key="2">
    <source>
        <dbReference type="Proteomes" id="UP000198756"/>
    </source>
</evidence>
<protein>
    <submittedName>
        <fullName evidence="1">Phage derived protein Gp49-like</fullName>
    </submittedName>
</protein>
<dbReference type="AlphaFoldDB" id="A0A1G5ZSZ3"/>
<dbReference type="RefSeq" id="WP_092735304.1">
    <property type="nucleotide sequence ID" value="NZ_FMXE01000080.1"/>
</dbReference>
<accession>A0A1G5ZSZ3</accession>
<dbReference type="Proteomes" id="UP000198756">
    <property type="component" value="Unassembled WGS sequence"/>
</dbReference>
<proteinExistence type="predicted"/>
<dbReference type="EMBL" id="FMXE01000080">
    <property type="protein sequence ID" value="SDA97742.1"/>
    <property type="molecule type" value="Genomic_DNA"/>
</dbReference>
<dbReference type="Pfam" id="PF05973">
    <property type="entry name" value="Gp49"/>
    <property type="match status" value="1"/>
</dbReference>
<dbReference type="STRING" id="279824.SAMN03080617_04403"/>
<keyword evidence="2" id="KW-1185">Reference proteome</keyword>
<sequence length="121" mass="14624">MEKKRTLIFYRDYFNDFFDKLPEKVKGKIDEVLYMIMVLERIPGKFFSHMTAYDGLYEIRIEYSSNIYRIFCCFDEGNLIVLFNGFQKKSQKTPQKEIEKALKIKAEYFEEKNNQKKDGKK</sequence>
<gene>
    <name evidence="1" type="ORF">SAMN03080617_04403</name>
</gene>
<dbReference type="OrthoDB" id="573082at2"/>
<reference evidence="2" key="1">
    <citation type="submission" date="2016-10" db="EMBL/GenBank/DDBJ databases">
        <authorList>
            <person name="Varghese N."/>
            <person name="Submissions S."/>
        </authorList>
    </citation>
    <scope>NUCLEOTIDE SEQUENCE [LARGE SCALE GENOMIC DNA]</scope>
    <source>
        <strain evidence="2">DSM 22703</strain>
    </source>
</reference>